<dbReference type="AlphaFoldDB" id="A0A8H6SD68"/>
<gene>
    <name evidence="3" type="ORF">HMN09_01063600</name>
</gene>
<accession>A0A8H6SD68</accession>
<dbReference type="InterPro" id="IPR001938">
    <property type="entry name" value="Thaumatin"/>
</dbReference>
<dbReference type="SUPFAM" id="SSF49870">
    <property type="entry name" value="Osmotin, thaumatin-like protein"/>
    <property type="match status" value="1"/>
</dbReference>
<dbReference type="PANTHER" id="PTHR31013:SF2">
    <property type="entry name" value="THAUMATIN-LIKE PROTEIN"/>
    <property type="match status" value="1"/>
</dbReference>
<dbReference type="Gene3D" id="2.60.110.10">
    <property type="entry name" value="Thaumatin"/>
    <property type="match status" value="1"/>
</dbReference>
<proteinExistence type="predicted"/>
<organism evidence="3 4">
    <name type="scientific">Mycena chlorophos</name>
    <name type="common">Agaric fungus</name>
    <name type="synonym">Agaricus chlorophos</name>
    <dbReference type="NCBI Taxonomy" id="658473"/>
    <lineage>
        <taxon>Eukaryota</taxon>
        <taxon>Fungi</taxon>
        <taxon>Dikarya</taxon>
        <taxon>Basidiomycota</taxon>
        <taxon>Agaricomycotina</taxon>
        <taxon>Agaricomycetes</taxon>
        <taxon>Agaricomycetidae</taxon>
        <taxon>Agaricales</taxon>
        <taxon>Marasmiineae</taxon>
        <taxon>Mycenaceae</taxon>
        <taxon>Mycena</taxon>
    </lineage>
</organism>
<dbReference type="Pfam" id="PF00314">
    <property type="entry name" value="Thaumatin"/>
    <property type="match status" value="1"/>
</dbReference>
<evidence type="ECO:0000313" key="4">
    <source>
        <dbReference type="Proteomes" id="UP000613580"/>
    </source>
</evidence>
<evidence type="ECO:0000256" key="1">
    <source>
        <dbReference type="PIRSR" id="PIRSR002703-1"/>
    </source>
</evidence>
<reference evidence="3" key="1">
    <citation type="submission" date="2020-05" db="EMBL/GenBank/DDBJ databases">
        <title>Mycena genomes resolve the evolution of fungal bioluminescence.</title>
        <authorList>
            <person name="Tsai I.J."/>
        </authorList>
    </citation>
    <scope>NUCLEOTIDE SEQUENCE</scope>
    <source>
        <strain evidence="3">110903Hualien_Pintung</strain>
    </source>
</reference>
<dbReference type="EMBL" id="JACAZE010000016">
    <property type="protein sequence ID" value="KAF7296565.1"/>
    <property type="molecule type" value="Genomic_DNA"/>
</dbReference>
<feature type="disulfide bond" evidence="1">
    <location>
        <begin position="161"/>
        <end position="168"/>
    </location>
</feature>
<feature type="signal peptide" evidence="2">
    <location>
        <begin position="1"/>
        <end position="19"/>
    </location>
</feature>
<dbReference type="OrthoDB" id="1906900at2759"/>
<keyword evidence="1" id="KW-1015">Disulfide bond</keyword>
<dbReference type="PIRSF" id="PIRSF002703">
    <property type="entry name" value="Thaumatin"/>
    <property type="match status" value="1"/>
</dbReference>
<name>A0A8H6SD68_MYCCL</name>
<dbReference type="PROSITE" id="PS51367">
    <property type="entry name" value="THAUMATIN_2"/>
    <property type="match status" value="1"/>
</dbReference>
<comment type="caution">
    <text evidence="3">The sequence shown here is derived from an EMBL/GenBank/DDBJ whole genome shotgun (WGS) entry which is preliminary data.</text>
</comment>
<feature type="disulfide bond" evidence="1">
    <location>
        <begin position="75"/>
        <end position="82"/>
    </location>
</feature>
<feature type="disulfide bond" evidence="1">
    <location>
        <begin position="137"/>
        <end position="197"/>
    </location>
</feature>
<feature type="disulfide bond" evidence="1">
    <location>
        <begin position="145"/>
        <end position="157"/>
    </location>
</feature>
<sequence length="262" mass="26963">MLTSTGFASLAAFVAVASAQSLIVDNLCVVDVYLYTQTSFGKITNGDVILNAGQTGHNMGISSNWDGAISVGTGCNSAGSSCTTGGPSWNGVTPFSRAEFNFYAIPGSVTYDISLIYGFNVGMKITSAEASCAQFSCGLGELNNCPVPGPDPTLNDCYSPCCSSVAECAGGALPEGGGGCVNNAGPGPNSPYYYNNCPNAYAFPDNDGADGYTPADFVDYTCNNAAITLTLCPGTTSHLTRRAFSEPEVEGKRGLDIARDEA</sequence>
<feature type="chain" id="PRO_5034621981" description="Osmotin thaumatin-like protein" evidence="2">
    <location>
        <begin position="20"/>
        <end position="262"/>
    </location>
</feature>
<dbReference type="SMART" id="SM00205">
    <property type="entry name" value="THN"/>
    <property type="match status" value="1"/>
</dbReference>
<evidence type="ECO:0000313" key="3">
    <source>
        <dbReference type="EMBL" id="KAF7296565.1"/>
    </source>
</evidence>
<dbReference type="Proteomes" id="UP000613580">
    <property type="component" value="Unassembled WGS sequence"/>
</dbReference>
<protein>
    <recommendedName>
        <fullName evidence="5">Osmotin thaumatin-like protein</fullName>
    </recommendedName>
</protein>
<dbReference type="PANTHER" id="PTHR31013">
    <property type="entry name" value="THAUMATIN FAMILY PROTEIN-RELATED"/>
    <property type="match status" value="1"/>
</dbReference>
<keyword evidence="4" id="KW-1185">Reference proteome</keyword>
<evidence type="ECO:0000256" key="2">
    <source>
        <dbReference type="SAM" id="SignalP"/>
    </source>
</evidence>
<keyword evidence="2" id="KW-0732">Signal</keyword>
<evidence type="ECO:0008006" key="5">
    <source>
        <dbReference type="Google" id="ProtNLM"/>
    </source>
</evidence>
<dbReference type="InterPro" id="IPR037176">
    <property type="entry name" value="Osmotin/thaumatin-like_sf"/>
</dbReference>